<keyword evidence="2" id="KW-0813">Transport</keyword>
<name>A0ABX2ZYJ9_9GAMM</name>
<feature type="transmembrane region" description="Helical" evidence="6">
    <location>
        <begin position="267"/>
        <end position="285"/>
    </location>
</feature>
<feature type="transmembrane region" description="Helical" evidence="6">
    <location>
        <begin position="391"/>
        <end position="412"/>
    </location>
</feature>
<feature type="transmembrane region" description="Helical" evidence="6">
    <location>
        <begin position="111"/>
        <end position="131"/>
    </location>
</feature>
<feature type="transmembrane region" description="Helical" evidence="6">
    <location>
        <begin position="317"/>
        <end position="337"/>
    </location>
</feature>
<dbReference type="Pfam" id="PF03169">
    <property type="entry name" value="OPT"/>
    <property type="match status" value="1"/>
</dbReference>
<evidence type="ECO:0000256" key="5">
    <source>
        <dbReference type="ARBA" id="ARBA00023136"/>
    </source>
</evidence>
<feature type="transmembrane region" description="Helical" evidence="6">
    <location>
        <begin position="88"/>
        <end position="105"/>
    </location>
</feature>
<feature type="transmembrane region" description="Helical" evidence="6">
    <location>
        <begin position="226"/>
        <end position="247"/>
    </location>
</feature>
<dbReference type="PANTHER" id="PTHR31645">
    <property type="entry name" value="OLIGOPEPTIDE TRANSPORTER YGL114W-RELATED"/>
    <property type="match status" value="1"/>
</dbReference>
<proteinExistence type="predicted"/>
<organism evidence="7 8">
    <name type="scientific">Piscirickettsia litoralis</name>
    <dbReference type="NCBI Taxonomy" id="1891921"/>
    <lineage>
        <taxon>Bacteria</taxon>
        <taxon>Pseudomonadati</taxon>
        <taxon>Pseudomonadota</taxon>
        <taxon>Gammaproteobacteria</taxon>
        <taxon>Thiotrichales</taxon>
        <taxon>Piscirickettsiaceae</taxon>
        <taxon>Piscirickettsia</taxon>
    </lineage>
</organism>
<dbReference type="RefSeq" id="WP_069311503.1">
    <property type="nucleotide sequence ID" value="NZ_MDTU01000001.1"/>
</dbReference>
<reference evidence="7 8" key="1">
    <citation type="submission" date="2016-08" db="EMBL/GenBank/DDBJ databases">
        <title>Draft genome sequence of Candidatus Piscirickettsia litoralis, from seawater.</title>
        <authorList>
            <person name="Wan X."/>
            <person name="Lee A.J."/>
            <person name="Hou S."/>
            <person name="Donachie S.P."/>
        </authorList>
    </citation>
    <scope>NUCLEOTIDE SEQUENCE [LARGE SCALE GENOMIC DNA]</scope>
    <source>
        <strain evidence="7 8">Y2</strain>
    </source>
</reference>
<feature type="transmembrane region" description="Helical" evidence="6">
    <location>
        <begin position="50"/>
        <end position="67"/>
    </location>
</feature>
<evidence type="ECO:0000256" key="6">
    <source>
        <dbReference type="SAM" id="Phobius"/>
    </source>
</evidence>
<feature type="transmembrane region" description="Helical" evidence="6">
    <location>
        <begin position="463"/>
        <end position="484"/>
    </location>
</feature>
<evidence type="ECO:0000256" key="1">
    <source>
        <dbReference type="ARBA" id="ARBA00004141"/>
    </source>
</evidence>
<keyword evidence="4 6" id="KW-1133">Transmembrane helix</keyword>
<keyword evidence="8" id="KW-1185">Reference proteome</keyword>
<sequence length="662" mass="69098">MSEPSQKLPFISAEQKLPEITIRAVIIAIIVTMILAASNAYLALKLGSTIAASIPAAVIAMGILRFFKTSNLLEANIVQTAASAGEGVAAAVAFVLPALILVGYWNHFPYWQTVSIVLFGGLLGVVFSVPLRRIMLNYPGLRFPEGTAIGNVLISSSGQGKGAKDMLKGGLFGAFISFCQDGLHVVASAVGFWGTKGGAIFGMSLGFAPAMIAAGYIVGFSVTLTMFVGLIVGWGIALPWLSLHHSLASSGSAYDDAMALWSHSLRYIGVGTMVTGGLWTLLGILKPIGQGIKVSFSKIFSSSSESLGNLPRTQRDLPMGLLGVLIIVCIIALYFVFAHTASTTHLPLSPGVNRLLSIAAVVAILILGFLLASISAYFAGLIGSSNSPLSGLLIAAVLLLSLLLLPVFKNFINLQDITSENMAVAIVIVVTTCLATASAIALENMQDLKAGQIVGATPWKQQTMLILGVVVATFVVAPVFELLFQAYGLGGVYPHAGMSPENMLAAPQAGLMEAVAKGVFSGQLPWHEIRVGVVIAVIAIVIDEVVKRRGHRFPVLALGLGIYVPPEAITAVFIGGLVHLWVQRRLKGKTAQSEGTLLACGVVAGASIMGVLLAVPFVMAGSSNALSLVGSGFTPIAEALAVIATILLAVWIFRKGSCVKSI</sequence>
<dbReference type="InterPro" id="IPR045035">
    <property type="entry name" value="YSL-like"/>
</dbReference>
<dbReference type="InterPro" id="IPR004814">
    <property type="entry name" value="Oligopep_transpt"/>
</dbReference>
<feature type="transmembrane region" description="Helical" evidence="6">
    <location>
        <begin position="424"/>
        <end position="442"/>
    </location>
</feature>
<feature type="transmembrane region" description="Helical" evidence="6">
    <location>
        <begin position="20"/>
        <end position="44"/>
    </location>
</feature>
<evidence type="ECO:0000256" key="2">
    <source>
        <dbReference type="ARBA" id="ARBA00022448"/>
    </source>
</evidence>
<evidence type="ECO:0000256" key="4">
    <source>
        <dbReference type="ARBA" id="ARBA00022989"/>
    </source>
</evidence>
<keyword evidence="3 6" id="KW-0812">Transmembrane</keyword>
<accession>A0ABX2ZYJ9</accession>
<comment type="subcellular location">
    <subcellularLocation>
        <location evidence="1">Membrane</location>
        <topology evidence="1">Multi-pass membrane protein</topology>
    </subcellularLocation>
</comment>
<evidence type="ECO:0000313" key="7">
    <source>
        <dbReference type="EMBL" id="ODN41701.1"/>
    </source>
</evidence>
<evidence type="ECO:0000313" key="8">
    <source>
        <dbReference type="Proteomes" id="UP000094329"/>
    </source>
</evidence>
<dbReference type="InterPro" id="IPR004813">
    <property type="entry name" value="OPT"/>
</dbReference>
<protein>
    <submittedName>
        <fullName evidence="7">Oligopeptide transporter, OPT family</fullName>
    </submittedName>
</protein>
<gene>
    <name evidence="7" type="ORF">BGC07_00265</name>
</gene>
<feature type="transmembrane region" description="Helical" evidence="6">
    <location>
        <begin position="632"/>
        <end position="653"/>
    </location>
</feature>
<feature type="transmembrane region" description="Helical" evidence="6">
    <location>
        <begin position="357"/>
        <end position="379"/>
    </location>
</feature>
<dbReference type="NCBIfam" id="TIGR00733">
    <property type="entry name" value="OPT family oligopeptide transporter"/>
    <property type="match status" value="1"/>
</dbReference>
<dbReference type="Proteomes" id="UP000094329">
    <property type="component" value="Unassembled WGS sequence"/>
</dbReference>
<feature type="transmembrane region" description="Helical" evidence="6">
    <location>
        <begin position="199"/>
        <end position="219"/>
    </location>
</feature>
<dbReference type="NCBIfam" id="TIGR00728">
    <property type="entry name" value="OPT_sfam"/>
    <property type="match status" value="1"/>
</dbReference>
<feature type="transmembrane region" description="Helical" evidence="6">
    <location>
        <begin position="171"/>
        <end position="193"/>
    </location>
</feature>
<dbReference type="PANTHER" id="PTHR31645:SF0">
    <property type="entry name" value="OLIGOPEPTIDE TRANSPORTER YGL114W-RELATED"/>
    <property type="match status" value="1"/>
</dbReference>
<keyword evidence="5 6" id="KW-0472">Membrane</keyword>
<dbReference type="EMBL" id="MDTU01000001">
    <property type="protein sequence ID" value="ODN41701.1"/>
    <property type="molecule type" value="Genomic_DNA"/>
</dbReference>
<evidence type="ECO:0000256" key="3">
    <source>
        <dbReference type="ARBA" id="ARBA00022692"/>
    </source>
</evidence>
<feature type="transmembrane region" description="Helical" evidence="6">
    <location>
        <begin position="595"/>
        <end position="620"/>
    </location>
</feature>
<comment type="caution">
    <text evidence="7">The sequence shown here is derived from an EMBL/GenBank/DDBJ whole genome shotgun (WGS) entry which is preliminary data.</text>
</comment>